<name>E6U9L7_ETHHY</name>
<protein>
    <recommendedName>
        <fullName evidence="3">Bacteriophage abortive infection AbiH</fullName>
    </recommendedName>
</protein>
<dbReference type="eggNOG" id="ENOG502ZARP">
    <property type="taxonomic scope" value="Bacteria"/>
</dbReference>
<dbReference type="Pfam" id="PF14253">
    <property type="entry name" value="AbiH"/>
    <property type="match status" value="1"/>
</dbReference>
<dbReference type="AlphaFoldDB" id="E6U9L7"/>
<dbReference type="EMBL" id="CP002400">
    <property type="protein sequence ID" value="ADU27303.1"/>
    <property type="molecule type" value="Genomic_DNA"/>
</dbReference>
<sequence>MEKLFIIGNGFDLSHGLATTYEDFHEYLRCNYVEDFDQCEYDDIQSYLGDLDDKMQLTTSTIMDFIEYILAEVNGITWGNLEDSLSEIDYDMLLPDIDEDEIVEEYDIELEDYYEYLSKRLYDIVQQIPLYFSKWIDSIDVRSITLKQEFCDLYNKSDLFLSFNYTKTLELKYGIKDVCHIHGVQGGKLLFGHGKDKAPFYPEMAEAILHPGTEYEYGLMRKVLRKDTQNAIRDNEGFFKKIHSQITSIYSYGFSFSSVDRIYLQNIFKRIDTNQITWFFNDFDSKDKIEEYKNIVISNGFKGEFEIYHI</sequence>
<dbReference type="HOGENOM" id="CLU_045940_0_0_9"/>
<dbReference type="Proteomes" id="UP000001551">
    <property type="component" value="Chromosome"/>
</dbReference>
<proteinExistence type="predicted"/>
<evidence type="ECO:0000313" key="2">
    <source>
        <dbReference type="Proteomes" id="UP000001551"/>
    </source>
</evidence>
<evidence type="ECO:0000313" key="1">
    <source>
        <dbReference type="EMBL" id="ADU27303.1"/>
    </source>
</evidence>
<keyword evidence="2" id="KW-1185">Reference proteome</keyword>
<reference evidence="1 2" key="1">
    <citation type="submission" date="2010-12" db="EMBL/GenBank/DDBJ databases">
        <title>Complete sequence of Ethanoligenens harbinense YUAN-3.</title>
        <authorList>
            <person name="Lucas S."/>
            <person name="Copeland A."/>
            <person name="Lapidus A."/>
            <person name="Cheng J.-F."/>
            <person name="Bruce D."/>
            <person name="Goodwin L."/>
            <person name="Pitluck S."/>
            <person name="Chertkov O."/>
            <person name="Misra M."/>
            <person name="Detter J.C."/>
            <person name="Han C."/>
            <person name="Tapia R."/>
            <person name="Land M."/>
            <person name="Hauser L."/>
            <person name="Jeffries C."/>
            <person name="Kyrpides N."/>
            <person name="Ivanova N."/>
            <person name="Mikhailova N."/>
            <person name="Wang A."/>
            <person name="Mouttaki H."/>
            <person name="He Z."/>
            <person name="Zhou J."/>
            <person name="Hemme C.L."/>
            <person name="Woyke T."/>
        </authorList>
    </citation>
    <scope>NUCLEOTIDE SEQUENCE [LARGE SCALE GENOMIC DNA]</scope>
    <source>
        <strain evidence="2">DSM 18485 / JCM 12961 / CGMCC 1.5033 / YUAN-3</strain>
    </source>
</reference>
<evidence type="ECO:0008006" key="3">
    <source>
        <dbReference type="Google" id="ProtNLM"/>
    </source>
</evidence>
<dbReference type="RefSeq" id="WP_013485654.1">
    <property type="nucleotide sequence ID" value="NC_014828.1"/>
</dbReference>
<dbReference type="KEGG" id="eha:Ethha_1777"/>
<dbReference type="InterPro" id="IPR025935">
    <property type="entry name" value="AbiH"/>
</dbReference>
<organism evidence="1 2">
    <name type="scientific">Ethanoligenens harbinense (strain DSM 18485 / JCM 12961 / CGMCC 1.5033 / YUAN-3)</name>
    <dbReference type="NCBI Taxonomy" id="663278"/>
    <lineage>
        <taxon>Bacteria</taxon>
        <taxon>Bacillati</taxon>
        <taxon>Bacillota</taxon>
        <taxon>Clostridia</taxon>
        <taxon>Eubacteriales</taxon>
        <taxon>Oscillospiraceae</taxon>
        <taxon>Ethanoligenens</taxon>
    </lineage>
</organism>
<accession>E6U9L7</accession>
<gene>
    <name evidence="1" type="ordered locus">Ethha_1777</name>
</gene>